<gene>
    <name evidence="2" type="ORF">GXW79_01765</name>
</gene>
<reference evidence="2" key="2">
    <citation type="journal article" date="2021" name="Syst. Appl. Microbiol.">
        <title>Roseomonas hellenica sp. nov., isolated from roots of wild-growing Alkanna tinctoria.</title>
        <authorList>
            <person name="Rat A."/>
            <person name="Naranjo H.D."/>
            <person name="Lebbe L."/>
            <person name="Cnockaert M."/>
            <person name="Krigas N."/>
            <person name="Grigoriadou K."/>
            <person name="Maloupa E."/>
            <person name="Willems A."/>
        </authorList>
    </citation>
    <scope>NUCLEOTIDE SEQUENCE</scope>
    <source>
        <strain evidence="2">LMG 28251</strain>
    </source>
</reference>
<feature type="chain" id="PRO_5042239531" evidence="1">
    <location>
        <begin position="18"/>
        <end position="287"/>
    </location>
</feature>
<dbReference type="Proteomes" id="UP001196068">
    <property type="component" value="Unassembled WGS sequence"/>
</dbReference>
<dbReference type="EMBL" id="JAAEDH010000001">
    <property type="protein sequence ID" value="MBR0653797.1"/>
    <property type="molecule type" value="Genomic_DNA"/>
</dbReference>
<comment type="caution">
    <text evidence="2">The sequence shown here is derived from an EMBL/GenBank/DDBJ whole genome shotgun (WGS) entry which is preliminary data.</text>
</comment>
<feature type="signal peptide" evidence="1">
    <location>
        <begin position="1"/>
        <end position="17"/>
    </location>
</feature>
<evidence type="ECO:0000256" key="1">
    <source>
        <dbReference type="SAM" id="SignalP"/>
    </source>
</evidence>
<keyword evidence="3" id="KW-1185">Reference proteome</keyword>
<accession>A0AAF1JUC4</accession>
<dbReference type="AlphaFoldDB" id="A0AAF1JUC4"/>
<keyword evidence="1" id="KW-0732">Signal</keyword>
<evidence type="ECO:0000313" key="3">
    <source>
        <dbReference type="Proteomes" id="UP001196068"/>
    </source>
</evidence>
<reference evidence="2" key="1">
    <citation type="submission" date="2020-01" db="EMBL/GenBank/DDBJ databases">
        <authorList>
            <person name="Rat A."/>
        </authorList>
    </citation>
    <scope>NUCLEOTIDE SEQUENCE</scope>
    <source>
        <strain evidence="2">LMG 28251</strain>
    </source>
</reference>
<name>A0AAF1JUC4_9PROT</name>
<organism evidence="2 3">
    <name type="scientific">Plastoroseomonas arctica</name>
    <dbReference type="NCBI Taxonomy" id="1509237"/>
    <lineage>
        <taxon>Bacteria</taxon>
        <taxon>Pseudomonadati</taxon>
        <taxon>Pseudomonadota</taxon>
        <taxon>Alphaproteobacteria</taxon>
        <taxon>Acetobacterales</taxon>
        <taxon>Acetobacteraceae</taxon>
        <taxon>Plastoroseomonas</taxon>
    </lineage>
</organism>
<sequence>MIRALILALLLAPPALAQTLFDAGRVGMVEMYRPQSGEDDRPQLRLVRGGQRLWQTRAWGFEVLDPPLRTAVDTPMLTGITGWSGGAYCCWTLHVFARTAQGLAHAGDIPLGKRSPEHLRLQEPDSTLIRIADPAHDFWDYVSSLGADIGPLVPFAWDGRRLAADAAAMRRASAADCPAVPTPDPGSWSRFNPGQPNPATELARASLCRIYIGQAASVDQVLALFPAEERALREATERQMKARLACSTHAAILRRINDRTPLIPTTCRQNGPDYTAVSTLLERRPSR</sequence>
<dbReference type="RefSeq" id="WP_211872482.1">
    <property type="nucleotide sequence ID" value="NZ_JAAEDH010000001.1"/>
</dbReference>
<protein>
    <submittedName>
        <fullName evidence="2">Uncharacterized protein</fullName>
    </submittedName>
</protein>
<evidence type="ECO:0000313" key="2">
    <source>
        <dbReference type="EMBL" id="MBR0653797.1"/>
    </source>
</evidence>
<proteinExistence type="predicted"/>